<dbReference type="AlphaFoldDB" id="A0A4R3YLB2"/>
<keyword evidence="3" id="KW-0808">Transferase</keyword>
<dbReference type="CDD" id="cd03801">
    <property type="entry name" value="GT4_PimA-like"/>
    <property type="match status" value="1"/>
</dbReference>
<evidence type="ECO:0000259" key="1">
    <source>
        <dbReference type="Pfam" id="PF00534"/>
    </source>
</evidence>
<accession>A0A4R3YLB2</accession>
<dbReference type="InterPro" id="IPR028098">
    <property type="entry name" value="Glyco_trans_4-like_N"/>
</dbReference>
<dbReference type="Proteomes" id="UP000295645">
    <property type="component" value="Unassembled WGS sequence"/>
</dbReference>
<dbReference type="GO" id="GO:0016758">
    <property type="term" value="F:hexosyltransferase activity"/>
    <property type="evidence" value="ECO:0007669"/>
    <property type="project" value="TreeGrafter"/>
</dbReference>
<feature type="domain" description="Glycosyltransferase subfamily 4-like N-terminal" evidence="2">
    <location>
        <begin position="14"/>
        <end position="162"/>
    </location>
</feature>
<dbReference type="Pfam" id="PF00534">
    <property type="entry name" value="Glycos_transf_1"/>
    <property type="match status" value="1"/>
</dbReference>
<comment type="caution">
    <text evidence="3">The sequence shown here is derived from an EMBL/GenBank/DDBJ whole genome shotgun (WGS) entry which is preliminary data.</text>
</comment>
<dbReference type="InterPro" id="IPR001296">
    <property type="entry name" value="Glyco_trans_1"/>
</dbReference>
<evidence type="ECO:0000313" key="4">
    <source>
        <dbReference type="Proteomes" id="UP000295645"/>
    </source>
</evidence>
<sequence length="358" mass="39595">MKFLFVGTNQENTGASTHFVTLAQAMEEAGHQVGVMTCPGGLIAQELARSHVQVDNAMFRNAYDLRGYARVFAVAKRTKPDYLVGNFGKEYWPLIAIGRLLGIPVALFRHRIPPMKRLSAYLLPRLAHRFFAVSNYARQAYLDRGVPAERVHILYNPVNTTRYRPDRQQRSTILRTLGIDDEAIVLGYSGRMFAGKGIFVLLEAATKAMEREPRLHCLWLGDGPDLKALRDRVAALPTAHRHRFAGWIHDIAPYYSAMSMLAFPSLAPETFGRGSIEAQAAGIPVLCSNIGGLPETLLPGVTGLLLPPGDVDAWRDAILKTCEPSFRLPMGSAAREYMLARFSTIVIATQFVGILTDS</sequence>
<organism evidence="3 4">
    <name type="scientific">Luteibacter rhizovicinus</name>
    <dbReference type="NCBI Taxonomy" id="242606"/>
    <lineage>
        <taxon>Bacteria</taxon>
        <taxon>Pseudomonadati</taxon>
        <taxon>Pseudomonadota</taxon>
        <taxon>Gammaproteobacteria</taxon>
        <taxon>Lysobacterales</taxon>
        <taxon>Rhodanobacteraceae</taxon>
        <taxon>Luteibacter</taxon>
    </lineage>
</organism>
<dbReference type="OrthoDB" id="5290958at2"/>
<dbReference type="SUPFAM" id="SSF53756">
    <property type="entry name" value="UDP-Glycosyltransferase/glycogen phosphorylase"/>
    <property type="match status" value="1"/>
</dbReference>
<protein>
    <submittedName>
        <fullName evidence="3">Glycosyltransferase involved in cell wall biosynthesis</fullName>
    </submittedName>
</protein>
<dbReference type="PANTHER" id="PTHR45947">
    <property type="entry name" value="SULFOQUINOVOSYL TRANSFERASE SQD2"/>
    <property type="match status" value="1"/>
</dbReference>
<gene>
    <name evidence="3" type="ORF">EC912_105217</name>
</gene>
<dbReference type="Pfam" id="PF13439">
    <property type="entry name" value="Glyco_transf_4"/>
    <property type="match status" value="1"/>
</dbReference>
<dbReference type="EMBL" id="SMCS01000005">
    <property type="protein sequence ID" value="TCV93357.1"/>
    <property type="molecule type" value="Genomic_DNA"/>
</dbReference>
<proteinExistence type="predicted"/>
<name>A0A4R3YLB2_9GAMM</name>
<keyword evidence="4" id="KW-1185">Reference proteome</keyword>
<dbReference type="InterPro" id="IPR050194">
    <property type="entry name" value="Glycosyltransferase_grp1"/>
</dbReference>
<dbReference type="Gene3D" id="3.40.50.2000">
    <property type="entry name" value="Glycogen Phosphorylase B"/>
    <property type="match status" value="2"/>
</dbReference>
<reference evidence="3 4" key="1">
    <citation type="submission" date="2019-03" db="EMBL/GenBank/DDBJ databases">
        <title>Above-ground endophytic microbial communities from plants in different locations in the United States.</title>
        <authorList>
            <person name="Frank C."/>
        </authorList>
    </citation>
    <scope>NUCLEOTIDE SEQUENCE [LARGE SCALE GENOMIC DNA]</scope>
    <source>
        <strain evidence="3 4">LP_13_YM</strain>
    </source>
</reference>
<dbReference type="PANTHER" id="PTHR45947:SF3">
    <property type="entry name" value="SULFOQUINOVOSYL TRANSFERASE SQD2"/>
    <property type="match status" value="1"/>
</dbReference>
<dbReference type="RefSeq" id="WP_132145091.1">
    <property type="nucleotide sequence ID" value="NZ_SMCS01000005.1"/>
</dbReference>
<evidence type="ECO:0000259" key="2">
    <source>
        <dbReference type="Pfam" id="PF13439"/>
    </source>
</evidence>
<feature type="domain" description="Glycosyl transferase family 1" evidence="1">
    <location>
        <begin position="172"/>
        <end position="323"/>
    </location>
</feature>
<evidence type="ECO:0000313" key="3">
    <source>
        <dbReference type="EMBL" id="TCV93357.1"/>
    </source>
</evidence>